<evidence type="ECO:0000256" key="5">
    <source>
        <dbReference type="ARBA" id="ARBA00023134"/>
    </source>
</evidence>
<evidence type="ECO:0000256" key="2">
    <source>
        <dbReference type="ARBA" id="ARBA00022490"/>
    </source>
</evidence>
<keyword evidence="3 9" id="KW-0547">Nucleotide-binding</keyword>
<evidence type="ECO:0000313" key="14">
    <source>
        <dbReference type="Proteomes" id="UP000648239"/>
    </source>
</evidence>
<dbReference type="Proteomes" id="UP000648239">
    <property type="component" value="Unassembled WGS sequence"/>
</dbReference>
<evidence type="ECO:0000256" key="1">
    <source>
        <dbReference type="ARBA" id="ARBA00022475"/>
    </source>
</evidence>
<evidence type="ECO:0000256" key="6">
    <source>
        <dbReference type="ARBA" id="ARBA00023136"/>
    </source>
</evidence>
<evidence type="ECO:0000256" key="8">
    <source>
        <dbReference type="ARBA" id="ARBA00048027"/>
    </source>
</evidence>
<dbReference type="SUPFAM" id="SSF52540">
    <property type="entry name" value="P-loop containing nucleoside triphosphate hydrolases"/>
    <property type="match status" value="1"/>
</dbReference>
<name>A0A8J6Y5R7_9BACT</name>
<feature type="binding site" evidence="9">
    <location>
        <begin position="111"/>
        <end position="118"/>
    </location>
    <ligand>
        <name>GTP</name>
        <dbReference type="ChEBI" id="CHEBI:37565"/>
    </ligand>
</feature>
<keyword evidence="6 9" id="KW-0472">Membrane</keyword>
<comment type="subunit">
    <text evidence="9">Part of the signal recognition particle protein translocation system, which is composed of SRP and FtsY.</text>
</comment>
<dbReference type="Pfam" id="PF02881">
    <property type="entry name" value="SRP54_N"/>
    <property type="match status" value="1"/>
</dbReference>
<gene>
    <name evidence="9 13" type="primary">ftsY</name>
    <name evidence="13" type="ORF">IFK94_05900</name>
</gene>
<dbReference type="AlphaFoldDB" id="A0A8J6Y5R7"/>
<dbReference type="GO" id="GO:0005737">
    <property type="term" value="C:cytoplasm"/>
    <property type="evidence" value="ECO:0007669"/>
    <property type="project" value="UniProtKB-SubCell"/>
</dbReference>
<dbReference type="PANTHER" id="PTHR43134:SF1">
    <property type="entry name" value="SIGNAL RECOGNITION PARTICLE RECEPTOR SUBUNIT ALPHA"/>
    <property type="match status" value="1"/>
</dbReference>
<dbReference type="SMART" id="SM00963">
    <property type="entry name" value="SRP54_N"/>
    <property type="match status" value="1"/>
</dbReference>
<dbReference type="SMART" id="SM00382">
    <property type="entry name" value="AAA"/>
    <property type="match status" value="1"/>
</dbReference>
<dbReference type="InterPro" id="IPR003593">
    <property type="entry name" value="AAA+_ATPase"/>
</dbReference>
<evidence type="ECO:0000259" key="10">
    <source>
        <dbReference type="SMART" id="SM00382"/>
    </source>
</evidence>
<dbReference type="InterPro" id="IPR027417">
    <property type="entry name" value="P-loop_NTPase"/>
</dbReference>
<keyword evidence="2 9" id="KW-0963">Cytoplasm</keyword>
<dbReference type="HAMAP" id="MF_00920">
    <property type="entry name" value="FtsY"/>
    <property type="match status" value="1"/>
</dbReference>
<feature type="domain" description="SRP54-type proteins GTP-binding" evidence="11">
    <location>
        <begin position="104"/>
        <end position="305"/>
    </location>
</feature>
<feature type="binding site" evidence="9">
    <location>
        <begin position="257"/>
        <end position="260"/>
    </location>
    <ligand>
        <name>GTP</name>
        <dbReference type="ChEBI" id="CHEBI:37565"/>
    </ligand>
</feature>
<reference evidence="13 14" key="1">
    <citation type="submission" date="2020-08" db="EMBL/GenBank/DDBJ databases">
        <title>Acidobacteriota in marine sediments use diverse sulfur dissimilation pathways.</title>
        <authorList>
            <person name="Wasmund K."/>
        </authorList>
    </citation>
    <scope>NUCLEOTIDE SEQUENCE [LARGE SCALE GENOMIC DNA]</scope>
    <source>
        <strain evidence="13">MAG AM4</strain>
    </source>
</reference>
<dbReference type="GO" id="GO:0005886">
    <property type="term" value="C:plasma membrane"/>
    <property type="evidence" value="ECO:0007669"/>
    <property type="project" value="UniProtKB-SubCell"/>
</dbReference>
<dbReference type="InterPro" id="IPR000897">
    <property type="entry name" value="SRP54_GTPase_dom"/>
</dbReference>
<dbReference type="GO" id="GO:0005047">
    <property type="term" value="F:signal recognition particle binding"/>
    <property type="evidence" value="ECO:0007669"/>
    <property type="project" value="TreeGrafter"/>
</dbReference>
<dbReference type="SUPFAM" id="SSF47364">
    <property type="entry name" value="Domain of the SRP/SRP receptor G-proteins"/>
    <property type="match status" value="1"/>
</dbReference>
<evidence type="ECO:0000259" key="11">
    <source>
        <dbReference type="SMART" id="SM00962"/>
    </source>
</evidence>
<accession>A0A8J6Y5R7</accession>
<evidence type="ECO:0000256" key="9">
    <source>
        <dbReference type="HAMAP-Rule" id="MF_00920"/>
    </source>
</evidence>
<dbReference type="PANTHER" id="PTHR43134">
    <property type="entry name" value="SIGNAL RECOGNITION PARTICLE RECEPTOR SUBUNIT ALPHA"/>
    <property type="match status" value="1"/>
</dbReference>
<dbReference type="GO" id="GO:0003924">
    <property type="term" value="F:GTPase activity"/>
    <property type="evidence" value="ECO:0007669"/>
    <property type="project" value="UniProtKB-UniRule"/>
</dbReference>
<dbReference type="GO" id="GO:0006614">
    <property type="term" value="P:SRP-dependent cotranslational protein targeting to membrane"/>
    <property type="evidence" value="ECO:0007669"/>
    <property type="project" value="InterPro"/>
</dbReference>
<comment type="function">
    <text evidence="9">Involved in targeting and insertion of nascent membrane proteins into the cytoplasmic membrane. Acts as a receptor for the complex formed by the signal recognition particle (SRP) and the ribosome-nascent chain (RNC).</text>
</comment>
<dbReference type="Gene3D" id="1.20.120.140">
    <property type="entry name" value="Signal recognition particle SRP54, nucleotide-binding domain"/>
    <property type="match status" value="1"/>
</dbReference>
<proteinExistence type="inferred from homology"/>
<feature type="domain" description="AAA+ ATPase" evidence="10">
    <location>
        <begin position="103"/>
        <end position="282"/>
    </location>
</feature>
<feature type="binding site" evidence="9">
    <location>
        <begin position="193"/>
        <end position="197"/>
    </location>
    <ligand>
        <name>GTP</name>
        <dbReference type="ChEBI" id="CHEBI:37565"/>
    </ligand>
</feature>
<dbReference type="InterPro" id="IPR036225">
    <property type="entry name" value="SRP/SRP_N"/>
</dbReference>
<dbReference type="InterPro" id="IPR013822">
    <property type="entry name" value="Signal_recog_particl_SRP54_hlx"/>
</dbReference>
<keyword evidence="1 9" id="KW-1003">Cell membrane</keyword>
<dbReference type="GO" id="GO:0005525">
    <property type="term" value="F:GTP binding"/>
    <property type="evidence" value="ECO:0007669"/>
    <property type="project" value="UniProtKB-UniRule"/>
</dbReference>
<dbReference type="EMBL" id="JACXWD010000013">
    <property type="protein sequence ID" value="MBD3867640.1"/>
    <property type="molecule type" value="Genomic_DNA"/>
</dbReference>
<comment type="catalytic activity">
    <reaction evidence="8 9">
        <text>GTP + H2O = GDP + phosphate + H(+)</text>
        <dbReference type="Rhea" id="RHEA:19669"/>
        <dbReference type="ChEBI" id="CHEBI:15377"/>
        <dbReference type="ChEBI" id="CHEBI:15378"/>
        <dbReference type="ChEBI" id="CHEBI:37565"/>
        <dbReference type="ChEBI" id="CHEBI:43474"/>
        <dbReference type="ChEBI" id="CHEBI:58189"/>
        <dbReference type="EC" id="3.6.5.4"/>
    </reaction>
</comment>
<dbReference type="Gene3D" id="3.40.50.300">
    <property type="entry name" value="P-loop containing nucleotide triphosphate hydrolases"/>
    <property type="match status" value="1"/>
</dbReference>
<comment type="similarity">
    <text evidence="9">Belongs to the GTP-binding SRP family. FtsY subfamily.</text>
</comment>
<keyword evidence="5 9" id="KW-0342">GTP-binding</keyword>
<evidence type="ECO:0000313" key="13">
    <source>
        <dbReference type="EMBL" id="MBD3867640.1"/>
    </source>
</evidence>
<dbReference type="Pfam" id="PF00448">
    <property type="entry name" value="SRP54"/>
    <property type="match status" value="1"/>
</dbReference>
<dbReference type="NCBIfam" id="TIGR00064">
    <property type="entry name" value="ftsY"/>
    <property type="match status" value="1"/>
</dbReference>
<comment type="caution">
    <text evidence="13">The sequence shown here is derived from an EMBL/GenBank/DDBJ whole genome shotgun (WGS) entry which is preliminary data.</text>
</comment>
<organism evidence="13 14">
    <name type="scientific">Candidatus Polarisedimenticola svalbardensis</name>
    <dbReference type="NCBI Taxonomy" id="2886004"/>
    <lineage>
        <taxon>Bacteria</taxon>
        <taxon>Pseudomonadati</taxon>
        <taxon>Acidobacteriota</taxon>
        <taxon>Candidatus Polarisedimenticolia</taxon>
        <taxon>Candidatus Polarisedimenticolales</taxon>
        <taxon>Candidatus Polarisedimenticolaceae</taxon>
        <taxon>Candidatus Polarisedimenticola</taxon>
    </lineage>
</organism>
<dbReference type="InterPro" id="IPR004390">
    <property type="entry name" value="SR_rcpt_FtsY"/>
</dbReference>
<evidence type="ECO:0000256" key="3">
    <source>
        <dbReference type="ARBA" id="ARBA00022741"/>
    </source>
</evidence>
<dbReference type="InterPro" id="IPR042101">
    <property type="entry name" value="SRP54_N_sf"/>
</dbReference>
<protein>
    <recommendedName>
        <fullName evidence="9">Signal recognition particle receptor FtsY</fullName>
        <shortName evidence="9">SRP receptor</shortName>
        <ecNumber evidence="9">3.6.5.4</ecNumber>
    </recommendedName>
</protein>
<sequence>MALGGIKKLFRGLTRTRESLTTSLQTLVGNRPVDEETLEDLEVDLLAADLGPTLTREVIDALRVQAKKGSLSTADLRPALKELLMADLRDGKQEDRVVRSDGRPHVVFVVGVNGSGKTTTIGKMAAREKGAGRSVMMVAADTFRAAAIDQLERWSERSGADFVSQREGADPASVVFDGLQAARARGTDLVLVDTAGRLHTKVNLMAELEKLTRVARKVIDDAPDEVLLVLDATTGQNGLNQAKNFTKAATLTGVVLTKLDGTAKGGVTLGIRRELGVPVRMVGVGEGLDDLLDFDAEAFVDGLLGTAQDPS</sequence>
<dbReference type="SMART" id="SM00962">
    <property type="entry name" value="SRP54"/>
    <property type="match status" value="1"/>
</dbReference>
<dbReference type="CDD" id="cd17874">
    <property type="entry name" value="FtsY"/>
    <property type="match status" value="1"/>
</dbReference>
<evidence type="ECO:0000259" key="12">
    <source>
        <dbReference type="SMART" id="SM00963"/>
    </source>
</evidence>
<feature type="domain" description="Signal recognition particle SRP54 helical bundle" evidence="12">
    <location>
        <begin position="9"/>
        <end position="88"/>
    </location>
</feature>
<dbReference type="EC" id="3.6.5.4" evidence="9"/>
<evidence type="ECO:0000256" key="4">
    <source>
        <dbReference type="ARBA" id="ARBA00022801"/>
    </source>
</evidence>
<keyword evidence="7 9" id="KW-0675">Receptor</keyword>
<evidence type="ECO:0000256" key="7">
    <source>
        <dbReference type="ARBA" id="ARBA00023170"/>
    </source>
</evidence>
<dbReference type="FunFam" id="3.40.50.300:FF:000053">
    <property type="entry name" value="Signal recognition particle receptor FtsY"/>
    <property type="match status" value="1"/>
</dbReference>
<keyword evidence="4 9" id="KW-0378">Hydrolase</keyword>
<comment type="subcellular location">
    <subcellularLocation>
        <location evidence="9">Cell membrane</location>
        <topology evidence="9">Peripheral membrane protein</topology>
        <orientation evidence="9">Cytoplasmic side</orientation>
    </subcellularLocation>
    <subcellularLocation>
        <location evidence="9">Cytoplasm</location>
    </subcellularLocation>
</comment>